<proteinExistence type="predicted"/>
<dbReference type="InterPro" id="IPR053079">
    <property type="entry name" value="SPS2_domain"/>
</dbReference>
<feature type="domain" description="Receptor L-domain" evidence="3">
    <location>
        <begin position="131"/>
        <end position="206"/>
    </location>
</feature>
<dbReference type="InterPro" id="IPR036941">
    <property type="entry name" value="Rcpt_L-dom_sf"/>
</dbReference>
<evidence type="ECO:0000256" key="2">
    <source>
        <dbReference type="SAM" id="Phobius"/>
    </source>
</evidence>
<comment type="caution">
    <text evidence="4">The sequence shown here is derived from an EMBL/GenBank/DDBJ whole genome shotgun (WGS) entry which is preliminary data.</text>
</comment>
<dbReference type="Gene3D" id="3.80.20.20">
    <property type="entry name" value="Receptor L-domain"/>
    <property type="match status" value="1"/>
</dbReference>
<dbReference type="Pfam" id="PF01030">
    <property type="entry name" value="Recep_L_domain"/>
    <property type="match status" value="1"/>
</dbReference>
<reference evidence="4 5" key="1">
    <citation type="submission" date="2019-10" db="EMBL/GenBank/DDBJ databases">
        <title>Assembly and Annotation for the nematode Trichostrongylus colubriformis.</title>
        <authorList>
            <person name="Martin J."/>
        </authorList>
    </citation>
    <scope>NUCLEOTIDE SEQUENCE [LARGE SCALE GENOMIC DNA]</scope>
    <source>
        <strain evidence="4">G859</strain>
        <tissue evidence="4">Whole worm</tissue>
    </source>
</reference>
<dbReference type="PANTHER" id="PTHR21662:SF59">
    <property type="entry name" value="RECEPTOR PROTEIN-TYROSINE KINASE"/>
    <property type="match status" value="1"/>
</dbReference>
<keyword evidence="2" id="KW-0472">Membrane</keyword>
<accession>A0AAN8EZK4</accession>
<feature type="compositionally biased region" description="Basic and acidic residues" evidence="1">
    <location>
        <begin position="267"/>
        <end position="282"/>
    </location>
</feature>
<dbReference type="SUPFAM" id="SSF52058">
    <property type="entry name" value="L domain-like"/>
    <property type="match status" value="2"/>
</dbReference>
<dbReference type="Proteomes" id="UP001331761">
    <property type="component" value="Unassembled WGS sequence"/>
</dbReference>
<dbReference type="PANTHER" id="PTHR21662">
    <property type="entry name" value="RECEPTOR PROTEIN-TYROSINE KINASE"/>
    <property type="match status" value="1"/>
</dbReference>
<feature type="transmembrane region" description="Helical" evidence="2">
    <location>
        <begin position="294"/>
        <end position="316"/>
    </location>
</feature>
<name>A0AAN8EZK4_TRICO</name>
<keyword evidence="5" id="KW-1185">Reference proteome</keyword>
<feature type="region of interest" description="Disordered" evidence="1">
    <location>
        <begin position="255"/>
        <end position="287"/>
    </location>
</feature>
<feature type="region of interest" description="Disordered" evidence="1">
    <location>
        <begin position="329"/>
        <end position="367"/>
    </location>
</feature>
<gene>
    <name evidence="4" type="ORF">GCK32_014165</name>
</gene>
<keyword evidence="2" id="KW-1133">Transmembrane helix</keyword>
<dbReference type="InterPro" id="IPR000494">
    <property type="entry name" value="Rcpt_L-dom"/>
</dbReference>
<dbReference type="EMBL" id="WIXE01018561">
    <property type="protein sequence ID" value="KAK5970806.1"/>
    <property type="molecule type" value="Genomic_DNA"/>
</dbReference>
<organism evidence="4 5">
    <name type="scientific">Trichostrongylus colubriformis</name>
    <name type="common">Black scour worm</name>
    <dbReference type="NCBI Taxonomy" id="6319"/>
    <lineage>
        <taxon>Eukaryota</taxon>
        <taxon>Metazoa</taxon>
        <taxon>Ecdysozoa</taxon>
        <taxon>Nematoda</taxon>
        <taxon>Chromadorea</taxon>
        <taxon>Rhabditida</taxon>
        <taxon>Rhabditina</taxon>
        <taxon>Rhabditomorpha</taxon>
        <taxon>Strongyloidea</taxon>
        <taxon>Trichostrongylidae</taxon>
        <taxon>Trichostrongylus</taxon>
    </lineage>
</organism>
<evidence type="ECO:0000313" key="5">
    <source>
        <dbReference type="Proteomes" id="UP001331761"/>
    </source>
</evidence>
<protein>
    <recommendedName>
        <fullName evidence="3">Receptor L-domain domain-containing protein</fullName>
    </recommendedName>
</protein>
<evidence type="ECO:0000256" key="1">
    <source>
        <dbReference type="SAM" id="MobiDB-lite"/>
    </source>
</evidence>
<evidence type="ECO:0000313" key="4">
    <source>
        <dbReference type="EMBL" id="KAK5970806.1"/>
    </source>
</evidence>
<keyword evidence="2" id="KW-0812">Transmembrane</keyword>
<dbReference type="AlphaFoldDB" id="A0AAN8EZK4"/>
<evidence type="ECO:0000259" key="3">
    <source>
        <dbReference type="Pfam" id="PF01030"/>
    </source>
</evidence>
<sequence length="367" mass="41765">MNMPKITEIHGRFKITKTTLSSLDLMKDIKIFAHYPMALTIEDNYSLKDVSDLLYMAKNITRPKAFEERFKNRTQILLLNNGRICHNDETREALQALVPPEHPIEFSDHCRKRCVGGVVDDATLKHKDNIGCQVILGSLTIQNFNFNSSADLKYFNTIEDIEGSLTIINSTGFKDLTFFKSLKGITDFSTTRPLVRIAHNPDLTSITPLHNQVELLYDVEDVDTVAVIKTYSAIDAMERKELEKQGRVIFHVHVKERKRPPTGNGRKGQDKTWTDGKGKRESEADDSDNLKEGIAVVVGGSLCFIVFGYGYAFIVYQRDRRRLERQQQLRNQNANDDIDAVRSKAGIRSSTDSRSSEKGSSRHRKRK</sequence>